<dbReference type="InterPro" id="IPR019425">
    <property type="entry name" value="7TM_GPCR_serpentine_rcpt_Srt"/>
</dbReference>
<feature type="transmembrane region" description="Helical" evidence="1">
    <location>
        <begin position="49"/>
        <end position="73"/>
    </location>
</feature>
<name>A0A914PJ58_9BILA</name>
<proteinExistence type="predicted"/>
<protein>
    <submittedName>
        <fullName evidence="3">Uncharacterized protein</fullName>
    </submittedName>
</protein>
<reference evidence="3" key="1">
    <citation type="submission" date="2022-11" db="UniProtKB">
        <authorList>
            <consortium name="WormBaseParasite"/>
        </authorList>
    </citation>
    <scope>IDENTIFICATION</scope>
</reference>
<dbReference type="Gene3D" id="1.20.1070.10">
    <property type="entry name" value="Rhodopsin 7-helix transmembrane proteins"/>
    <property type="match status" value="1"/>
</dbReference>
<keyword evidence="1" id="KW-0812">Transmembrane</keyword>
<organism evidence="2 3">
    <name type="scientific">Panagrolaimus davidi</name>
    <dbReference type="NCBI Taxonomy" id="227884"/>
    <lineage>
        <taxon>Eukaryota</taxon>
        <taxon>Metazoa</taxon>
        <taxon>Ecdysozoa</taxon>
        <taxon>Nematoda</taxon>
        <taxon>Chromadorea</taxon>
        <taxon>Rhabditida</taxon>
        <taxon>Tylenchina</taxon>
        <taxon>Panagrolaimomorpha</taxon>
        <taxon>Panagrolaimoidea</taxon>
        <taxon>Panagrolaimidae</taxon>
        <taxon>Panagrolaimus</taxon>
    </lineage>
</organism>
<sequence length="155" mass="17518">MLRPKFLQRSCYKIMFFLGIIDFACIFFNSIVCGYLSITGDLFCTNPIIIYLVGCISTGLWAGGCATCLLLGLNRCLALVDPTLARNIFGGNKTCIWLILPTIYGIVFILFTSPLLFTSRFYAMFFNPNIRIPGFNDSEEESRYQFGAKIDNLHF</sequence>
<dbReference type="AlphaFoldDB" id="A0A914PJ58"/>
<dbReference type="Proteomes" id="UP000887578">
    <property type="component" value="Unplaced"/>
</dbReference>
<evidence type="ECO:0000313" key="3">
    <source>
        <dbReference type="WBParaSite" id="PDA_v2.g18415.t1"/>
    </source>
</evidence>
<evidence type="ECO:0000313" key="2">
    <source>
        <dbReference type="Proteomes" id="UP000887578"/>
    </source>
</evidence>
<dbReference type="WBParaSite" id="PDA_v2.g18415.t1">
    <property type="protein sequence ID" value="PDA_v2.g18415.t1"/>
    <property type="gene ID" value="PDA_v2.g18415"/>
</dbReference>
<dbReference type="PANTHER" id="PTHR23021:SF11">
    <property type="entry name" value="SERPENTINE RECEPTOR, CLASS T"/>
    <property type="match status" value="1"/>
</dbReference>
<dbReference type="PANTHER" id="PTHR23021">
    <property type="entry name" value="SERPENTINE RECEPTOR, CLASS T"/>
    <property type="match status" value="1"/>
</dbReference>
<dbReference type="Pfam" id="PF10321">
    <property type="entry name" value="7TM_GPCR_Srt"/>
    <property type="match status" value="1"/>
</dbReference>
<dbReference type="SUPFAM" id="SSF81321">
    <property type="entry name" value="Family A G protein-coupled receptor-like"/>
    <property type="match status" value="1"/>
</dbReference>
<feature type="transmembrane region" description="Helical" evidence="1">
    <location>
        <begin position="94"/>
        <end position="117"/>
    </location>
</feature>
<evidence type="ECO:0000256" key="1">
    <source>
        <dbReference type="SAM" id="Phobius"/>
    </source>
</evidence>
<accession>A0A914PJ58</accession>
<feature type="transmembrane region" description="Helical" evidence="1">
    <location>
        <begin position="12"/>
        <end position="37"/>
    </location>
</feature>
<keyword evidence="2" id="KW-1185">Reference proteome</keyword>
<keyword evidence="1" id="KW-0472">Membrane</keyword>
<keyword evidence="1" id="KW-1133">Transmembrane helix</keyword>